<dbReference type="EMBL" id="AOMF01000166">
    <property type="protein sequence ID" value="EMA51196.1"/>
    <property type="molecule type" value="Genomic_DNA"/>
</dbReference>
<sequence length="401" mass="44975">MDVPGIVRERLADERRMTSVNVGGDDRVYVTPPKTLVYRAAGLFSSESIEEFPHDVSRFDVSADRREATFAFEYEHGVEAFSAPRERIETILPPVLAGVLRTTDRIDPDEEIEESYRFGDRTLIVTDRRLLTAVGEAVWDREHDSYDYDRITDLRFEDDLRIDVDGRPRYIELTGDGRREAYETLEDALCAYHGVASIDQLADRTAESTATERTAEPTTTDQTADRTAGDPTPTESSDRAPARDPDDARHEPAGRNGDGTDGQPTEQPPRSRFEPDESTEPPIPEASESGREPTDPSRDPAEPNRDPAKANQTGEPDRRSVEPRREPSEPRRGSSGSDDEPDSRPVSTESGEGGNRTADVDRLTDEVDALRDHIERQTELLERQQETLERLAEIADLNDDR</sequence>
<evidence type="ECO:0000313" key="4">
    <source>
        <dbReference type="Proteomes" id="UP000011680"/>
    </source>
</evidence>
<feature type="region of interest" description="Disordered" evidence="1">
    <location>
        <begin position="203"/>
        <end position="364"/>
    </location>
</feature>
<organism evidence="3 4">
    <name type="scientific">Halococcus thailandensis JCM 13552</name>
    <dbReference type="NCBI Taxonomy" id="1227457"/>
    <lineage>
        <taxon>Archaea</taxon>
        <taxon>Methanobacteriati</taxon>
        <taxon>Methanobacteriota</taxon>
        <taxon>Stenosarchaea group</taxon>
        <taxon>Halobacteria</taxon>
        <taxon>Halobacteriales</taxon>
        <taxon>Halococcaceae</taxon>
        <taxon>Halococcus</taxon>
    </lineage>
</organism>
<reference evidence="3 4" key="1">
    <citation type="journal article" date="2014" name="PLoS Genet.">
        <title>Phylogenetically driven sequencing of extremely halophilic archaea reveals strategies for static and dynamic osmo-response.</title>
        <authorList>
            <person name="Becker E.A."/>
            <person name="Seitzer P.M."/>
            <person name="Tritt A."/>
            <person name="Larsen D."/>
            <person name="Krusor M."/>
            <person name="Yao A.I."/>
            <person name="Wu D."/>
            <person name="Madern D."/>
            <person name="Eisen J.A."/>
            <person name="Darling A.E."/>
            <person name="Facciotti M.T."/>
        </authorList>
    </citation>
    <scope>NUCLEOTIDE SEQUENCE [LARGE SCALE GENOMIC DNA]</scope>
    <source>
        <strain evidence="3 4">JCM 13552</strain>
    </source>
</reference>
<feature type="domain" description="DUF7115" evidence="2">
    <location>
        <begin position="1"/>
        <end position="107"/>
    </location>
</feature>
<comment type="caution">
    <text evidence="3">The sequence shown here is derived from an EMBL/GenBank/DDBJ whole genome shotgun (WGS) entry which is preliminary data.</text>
</comment>
<feature type="compositionally biased region" description="Basic and acidic residues" evidence="1">
    <location>
        <begin position="288"/>
        <end position="308"/>
    </location>
</feature>
<protein>
    <recommendedName>
        <fullName evidence="2">DUF7115 domain-containing protein</fullName>
    </recommendedName>
</protein>
<dbReference type="OrthoDB" id="307384at2157"/>
<name>M0N006_9EURY</name>
<dbReference type="InterPro" id="IPR055539">
    <property type="entry name" value="DUF7115"/>
</dbReference>
<accession>M0N006</accession>
<gene>
    <name evidence="3" type="ORF">C451_15918</name>
</gene>
<proteinExistence type="predicted"/>
<dbReference type="eggNOG" id="arCOG04660">
    <property type="taxonomic scope" value="Archaea"/>
</dbReference>
<feature type="compositionally biased region" description="Low complexity" evidence="1">
    <location>
        <begin position="207"/>
        <end position="222"/>
    </location>
</feature>
<feature type="compositionally biased region" description="Basic and acidic residues" evidence="1">
    <location>
        <begin position="236"/>
        <end position="253"/>
    </location>
</feature>
<evidence type="ECO:0000256" key="1">
    <source>
        <dbReference type="SAM" id="MobiDB-lite"/>
    </source>
</evidence>
<dbReference type="Proteomes" id="UP000011680">
    <property type="component" value="Unassembled WGS sequence"/>
</dbReference>
<dbReference type="PATRIC" id="fig|1227457.3.peg.3090"/>
<dbReference type="AlphaFoldDB" id="M0N006"/>
<evidence type="ECO:0000313" key="3">
    <source>
        <dbReference type="EMBL" id="EMA51196.1"/>
    </source>
</evidence>
<keyword evidence="4" id="KW-1185">Reference proteome</keyword>
<feature type="compositionally biased region" description="Basic and acidic residues" evidence="1">
    <location>
        <begin position="315"/>
        <end position="332"/>
    </location>
</feature>
<dbReference type="Pfam" id="PF23428">
    <property type="entry name" value="DUF7115"/>
    <property type="match status" value="1"/>
</dbReference>
<dbReference type="RefSeq" id="WP_007741981.1">
    <property type="nucleotide sequence ID" value="NZ_AOMF01000166.1"/>
</dbReference>
<evidence type="ECO:0000259" key="2">
    <source>
        <dbReference type="Pfam" id="PF23428"/>
    </source>
</evidence>